<dbReference type="Proteomes" id="UP001189429">
    <property type="component" value="Unassembled WGS sequence"/>
</dbReference>
<accession>A0ABN9TQP7</accession>
<sequence>MAMARTAVVDARSTALSVGLFAGPRAMRRLRQASRSFGPAIGDVLGYLSPGHVYVCGGFEGALALSSVERLDPVSGMWEDSSPEL</sequence>
<reference evidence="1" key="1">
    <citation type="submission" date="2023-10" db="EMBL/GenBank/DDBJ databases">
        <authorList>
            <person name="Chen Y."/>
            <person name="Shah S."/>
            <person name="Dougan E. K."/>
            <person name="Thang M."/>
            <person name="Chan C."/>
        </authorList>
    </citation>
    <scope>NUCLEOTIDE SEQUENCE [LARGE SCALE GENOMIC DNA]</scope>
</reference>
<organism evidence="1 2">
    <name type="scientific">Prorocentrum cordatum</name>
    <dbReference type="NCBI Taxonomy" id="2364126"/>
    <lineage>
        <taxon>Eukaryota</taxon>
        <taxon>Sar</taxon>
        <taxon>Alveolata</taxon>
        <taxon>Dinophyceae</taxon>
        <taxon>Prorocentrales</taxon>
        <taxon>Prorocentraceae</taxon>
        <taxon>Prorocentrum</taxon>
    </lineage>
</organism>
<name>A0ABN9TQP7_9DINO</name>
<protein>
    <submittedName>
        <fullName evidence="1">Uncharacterized protein</fullName>
    </submittedName>
</protein>
<dbReference type="SUPFAM" id="SSF117281">
    <property type="entry name" value="Kelch motif"/>
    <property type="match status" value="1"/>
</dbReference>
<evidence type="ECO:0000313" key="1">
    <source>
        <dbReference type="EMBL" id="CAK0848405.1"/>
    </source>
</evidence>
<comment type="caution">
    <text evidence="1">The sequence shown here is derived from an EMBL/GenBank/DDBJ whole genome shotgun (WGS) entry which is preliminary data.</text>
</comment>
<evidence type="ECO:0000313" key="2">
    <source>
        <dbReference type="Proteomes" id="UP001189429"/>
    </source>
</evidence>
<dbReference type="Pfam" id="PF01344">
    <property type="entry name" value="Kelch_1"/>
    <property type="match status" value="1"/>
</dbReference>
<gene>
    <name evidence="1" type="ORF">PCOR1329_LOCUS41345</name>
</gene>
<dbReference type="InterPro" id="IPR006652">
    <property type="entry name" value="Kelch_1"/>
</dbReference>
<dbReference type="InterPro" id="IPR015915">
    <property type="entry name" value="Kelch-typ_b-propeller"/>
</dbReference>
<keyword evidence="2" id="KW-1185">Reference proteome</keyword>
<dbReference type="EMBL" id="CAUYUJ010014975">
    <property type="protein sequence ID" value="CAK0848405.1"/>
    <property type="molecule type" value="Genomic_DNA"/>
</dbReference>
<proteinExistence type="predicted"/>